<protein>
    <submittedName>
        <fullName evidence="1">Uncharacterized protein</fullName>
    </submittedName>
</protein>
<reference evidence="1 2" key="1">
    <citation type="submission" date="2019-04" db="EMBL/GenBank/DDBJ databases">
        <title>Aspergillus burnettii sp. nov., novel species from soil in southeast Queensland.</title>
        <authorList>
            <person name="Gilchrist C.L.M."/>
            <person name="Pitt J.I."/>
            <person name="Lange L."/>
            <person name="Lacey H.J."/>
            <person name="Vuong D."/>
            <person name="Midgley D.J."/>
            <person name="Greenfield P."/>
            <person name="Bradbury M."/>
            <person name="Lacey E."/>
            <person name="Busk P.K."/>
            <person name="Pilgaard B."/>
            <person name="Chooi Y.H."/>
            <person name="Piggott A.M."/>
        </authorList>
    </citation>
    <scope>NUCLEOTIDE SEQUENCE [LARGE SCALE GENOMIC DNA]</scope>
    <source>
        <strain evidence="1 2">FRR 5400</strain>
    </source>
</reference>
<organism evidence="1 2">
    <name type="scientific">Petromyces alliaceus</name>
    <name type="common">Aspergillus alliaceus</name>
    <dbReference type="NCBI Taxonomy" id="209559"/>
    <lineage>
        <taxon>Eukaryota</taxon>
        <taxon>Fungi</taxon>
        <taxon>Dikarya</taxon>
        <taxon>Ascomycota</taxon>
        <taxon>Pezizomycotina</taxon>
        <taxon>Eurotiomycetes</taxon>
        <taxon>Eurotiomycetidae</taxon>
        <taxon>Eurotiales</taxon>
        <taxon>Aspergillaceae</taxon>
        <taxon>Aspergillus</taxon>
        <taxon>Aspergillus subgen. Circumdati</taxon>
    </lineage>
</organism>
<accession>A0A8H6E0Y3</accession>
<evidence type="ECO:0000313" key="2">
    <source>
        <dbReference type="Proteomes" id="UP000541154"/>
    </source>
</evidence>
<name>A0A8H6E0Y3_PETAA</name>
<keyword evidence="2" id="KW-1185">Reference proteome</keyword>
<proteinExistence type="predicted"/>
<dbReference type="EMBL" id="SPNV01000460">
    <property type="protein sequence ID" value="KAF5855287.1"/>
    <property type="molecule type" value="Genomic_DNA"/>
</dbReference>
<dbReference type="Proteomes" id="UP000541154">
    <property type="component" value="Unassembled WGS sequence"/>
</dbReference>
<sequence length="56" mass="6278">MRQHWLNVMDMYTVLQRMTGSETIQFRGMQAPALRAIQDSKSPVVAVMPTGGGKKQ</sequence>
<dbReference type="AlphaFoldDB" id="A0A8H6E0Y3"/>
<evidence type="ECO:0000313" key="1">
    <source>
        <dbReference type="EMBL" id="KAF5855287.1"/>
    </source>
</evidence>
<gene>
    <name evidence="1" type="ORF">ETB97_009529</name>
</gene>
<comment type="caution">
    <text evidence="1">The sequence shown here is derived from an EMBL/GenBank/DDBJ whole genome shotgun (WGS) entry which is preliminary data.</text>
</comment>